<organism evidence="8 9">
    <name type="scientific">Paraperlucidibaca baekdonensis</name>
    <dbReference type="NCBI Taxonomy" id="748120"/>
    <lineage>
        <taxon>Bacteria</taxon>
        <taxon>Pseudomonadati</taxon>
        <taxon>Pseudomonadota</taxon>
        <taxon>Gammaproteobacteria</taxon>
        <taxon>Moraxellales</taxon>
        <taxon>Moraxellaceae</taxon>
        <taxon>Paraperlucidibaca</taxon>
    </lineage>
</organism>
<dbReference type="InterPro" id="IPR000086">
    <property type="entry name" value="NUDIX_hydrolase_dom"/>
</dbReference>
<proteinExistence type="predicted"/>
<dbReference type="SUPFAM" id="SSF55811">
    <property type="entry name" value="Nudix"/>
    <property type="match status" value="1"/>
</dbReference>
<dbReference type="Gene3D" id="3.90.79.10">
    <property type="entry name" value="Nucleoside Triphosphate Pyrophosphohydrolase"/>
    <property type="match status" value="1"/>
</dbReference>
<comment type="cofactor">
    <cofactor evidence="2">
        <name>Mg(2+)</name>
        <dbReference type="ChEBI" id="CHEBI:18420"/>
    </cofactor>
</comment>
<evidence type="ECO:0000313" key="8">
    <source>
        <dbReference type="EMBL" id="REH37638.1"/>
    </source>
</evidence>
<keyword evidence="3" id="KW-0479">Metal-binding</keyword>
<name>A0A3E0H2U6_9GAMM</name>
<keyword evidence="9" id="KW-1185">Reference proteome</keyword>
<evidence type="ECO:0000256" key="4">
    <source>
        <dbReference type="ARBA" id="ARBA00022801"/>
    </source>
</evidence>
<evidence type="ECO:0000259" key="7">
    <source>
        <dbReference type="PROSITE" id="PS51462"/>
    </source>
</evidence>
<dbReference type="NCBIfam" id="NF007980">
    <property type="entry name" value="PRK10707.1"/>
    <property type="match status" value="1"/>
</dbReference>
<accession>A0A3E0H2U6</accession>
<dbReference type="Pfam" id="PF00293">
    <property type="entry name" value="NUDIX"/>
    <property type="match status" value="1"/>
</dbReference>
<feature type="domain" description="Nudix hydrolase" evidence="7">
    <location>
        <begin position="19"/>
        <end position="153"/>
    </location>
</feature>
<comment type="caution">
    <text evidence="8">The sequence shown here is derived from an EMBL/GenBank/DDBJ whole genome shotgun (WGS) entry which is preliminary data.</text>
</comment>
<keyword evidence="5" id="KW-0460">Magnesium</keyword>
<keyword evidence="6" id="KW-0464">Manganese</keyword>
<evidence type="ECO:0000313" key="9">
    <source>
        <dbReference type="Proteomes" id="UP000256774"/>
    </source>
</evidence>
<evidence type="ECO:0000256" key="2">
    <source>
        <dbReference type="ARBA" id="ARBA00001946"/>
    </source>
</evidence>
<dbReference type="InterPro" id="IPR045121">
    <property type="entry name" value="CoAse"/>
</dbReference>
<dbReference type="AlphaFoldDB" id="A0A3E0H2U6"/>
<sequence length="210" mass="23253">MTTLPIIETLKQRLTPFDSRVRADAAVLIGLSLTPEPSILLTQRALHMNSHAGEVAFPGGKRDADDLTLAITALRESEEEVALPPSTVEVVGAMKPSRAKSGILVMPIIGVIHGEPELVGNPEEIDSVFRVPLQFFFDNKATRDHRINFRGMDLVVPCFRYKHYIIWGLTAHMLVQFMREAFDHHIDYPWPPILPGILVPKAATATGDDA</sequence>
<dbReference type="InterPro" id="IPR015797">
    <property type="entry name" value="NUDIX_hydrolase-like_dom_sf"/>
</dbReference>
<dbReference type="PANTHER" id="PTHR12992">
    <property type="entry name" value="NUDIX HYDROLASE"/>
    <property type="match status" value="1"/>
</dbReference>
<dbReference type="RefSeq" id="WP_116208258.1">
    <property type="nucleotide sequence ID" value="NZ_QUNR01000003.1"/>
</dbReference>
<gene>
    <name evidence="8" type="ORF">DFR26_1417</name>
</gene>
<dbReference type="GO" id="GO:0046872">
    <property type="term" value="F:metal ion binding"/>
    <property type="evidence" value="ECO:0007669"/>
    <property type="project" value="UniProtKB-KW"/>
</dbReference>
<dbReference type="PANTHER" id="PTHR12992:SF11">
    <property type="entry name" value="MITOCHONDRIAL COENZYME A DIPHOSPHATASE NUDT8"/>
    <property type="match status" value="1"/>
</dbReference>
<dbReference type="CDD" id="cd03426">
    <property type="entry name" value="NUDIX_CoAse_Nudt7"/>
    <property type="match status" value="1"/>
</dbReference>
<evidence type="ECO:0000256" key="1">
    <source>
        <dbReference type="ARBA" id="ARBA00001936"/>
    </source>
</evidence>
<dbReference type="GO" id="GO:0010945">
    <property type="term" value="F:coenzyme A diphosphatase activity"/>
    <property type="evidence" value="ECO:0007669"/>
    <property type="project" value="InterPro"/>
</dbReference>
<evidence type="ECO:0000256" key="6">
    <source>
        <dbReference type="ARBA" id="ARBA00023211"/>
    </source>
</evidence>
<dbReference type="OrthoDB" id="9802805at2"/>
<dbReference type="PROSITE" id="PS51462">
    <property type="entry name" value="NUDIX"/>
    <property type="match status" value="1"/>
</dbReference>
<dbReference type="EMBL" id="QUNR01000003">
    <property type="protein sequence ID" value="REH37638.1"/>
    <property type="molecule type" value="Genomic_DNA"/>
</dbReference>
<evidence type="ECO:0000256" key="5">
    <source>
        <dbReference type="ARBA" id="ARBA00022842"/>
    </source>
</evidence>
<dbReference type="Proteomes" id="UP000256774">
    <property type="component" value="Unassembled WGS sequence"/>
</dbReference>
<protein>
    <submittedName>
        <fullName evidence="8">NUDIX domain-containing protein</fullName>
    </submittedName>
</protein>
<reference evidence="8 9" key="1">
    <citation type="submission" date="2018-08" db="EMBL/GenBank/DDBJ databases">
        <title>Genomic Encyclopedia of Type Strains, Phase IV (KMG-IV): sequencing the most valuable type-strain genomes for metagenomic binning, comparative biology and taxonomic classification.</title>
        <authorList>
            <person name="Goeker M."/>
        </authorList>
    </citation>
    <scope>NUCLEOTIDE SEQUENCE [LARGE SCALE GENOMIC DNA]</scope>
    <source>
        <strain evidence="8 9">DSM 26022</strain>
    </source>
</reference>
<comment type="cofactor">
    <cofactor evidence="1">
        <name>Mn(2+)</name>
        <dbReference type="ChEBI" id="CHEBI:29035"/>
    </cofactor>
</comment>
<keyword evidence="4" id="KW-0378">Hydrolase</keyword>
<evidence type="ECO:0000256" key="3">
    <source>
        <dbReference type="ARBA" id="ARBA00022723"/>
    </source>
</evidence>